<evidence type="ECO:0000313" key="1">
    <source>
        <dbReference type="EMBL" id="MBA0851556.1"/>
    </source>
</evidence>
<accession>A0A7J9KYZ0</accession>
<comment type="caution">
    <text evidence="1">The sequence shown here is derived from an EMBL/GenBank/DDBJ whole genome shotgun (WGS) entry which is preliminary data.</text>
</comment>
<gene>
    <name evidence="1" type="ORF">Goshw_022084</name>
</gene>
<dbReference type="OrthoDB" id="1937804at2759"/>
<dbReference type="Proteomes" id="UP000593576">
    <property type="component" value="Unassembled WGS sequence"/>
</dbReference>
<dbReference type="AlphaFoldDB" id="A0A7J9KYZ0"/>
<proteinExistence type="predicted"/>
<protein>
    <submittedName>
        <fullName evidence="1">Uncharacterized protein</fullName>
    </submittedName>
</protein>
<dbReference type="EMBL" id="JABFAF010000003">
    <property type="protein sequence ID" value="MBA0851556.1"/>
    <property type="molecule type" value="Genomic_DNA"/>
</dbReference>
<keyword evidence="2" id="KW-1185">Reference proteome</keyword>
<name>A0A7J9KYZ0_GOSSC</name>
<organism evidence="1 2">
    <name type="scientific">Gossypium schwendimanii</name>
    <name type="common">Cotton</name>
    <dbReference type="NCBI Taxonomy" id="34291"/>
    <lineage>
        <taxon>Eukaryota</taxon>
        <taxon>Viridiplantae</taxon>
        <taxon>Streptophyta</taxon>
        <taxon>Embryophyta</taxon>
        <taxon>Tracheophyta</taxon>
        <taxon>Spermatophyta</taxon>
        <taxon>Magnoliopsida</taxon>
        <taxon>eudicotyledons</taxon>
        <taxon>Gunneridae</taxon>
        <taxon>Pentapetalae</taxon>
        <taxon>rosids</taxon>
        <taxon>malvids</taxon>
        <taxon>Malvales</taxon>
        <taxon>Malvaceae</taxon>
        <taxon>Malvoideae</taxon>
        <taxon>Gossypium</taxon>
    </lineage>
</organism>
<evidence type="ECO:0000313" key="2">
    <source>
        <dbReference type="Proteomes" id="UP000593576"/>
    </source>
</evidence>
<sequence length="36" mass="4157">MGLISLFICTSLSEPPIYILTHNEVKYILDFTIFHS</sequence>
<reference evidence="1 2" key="1">
    <citation type="journal article" date="2019" name="Genome Biol. Evol.">
        <title>Insights into the evolution of the New World diploid cottons (Gossypium, subgenus Houzingenia) based on genome sequencing.</title>
        <authorList>
            <person name="Grover C.E."/>
            <person name="Arick M.A. 2nd"/>
            <person name="Thrash A."/>
            <person name="Conover J.L."/>
            <person name="Sanders W.S."/>
            <person name="Peterson D.G."/>
            <person name="Frelichowski J.E."/>
            <person name="Scheffler J.A."/>
            <person name="Scheffler B.E."/>
            <person name="Wendel J.F."/>
        </authorList>
    </citation>
    <scope>NUCLEOTIDE SEQUENCE [LARGE SCALE GENOMIC DNA]</scope>
    <source>
        <strain evidence="1">1</strain>
        <tissue evidence="1">Leaf</tissue>
    </source>
</reference>